<dbReference type="Pfam" id="PF04854">
    <property type="entry name" value="DUF624"/>
    <property type="match status" value="1"/>
</dbReference>
<feature type="transmembrane region" description="Helical" evidence="1">
    <location>
        <begin position="153"/>
        <end position="171"/>
    </location>
</feature>
<keyword evidence="3" id="KW-1185">Reference proteome</keyword>
<keyword evidence="1" id="KW-0472">Membrane</keyword>
<evidence type="ECO:0000313" key="2">
    <source>
        <dbReference type="EMBL" id="GAA2345451.1"/>
    </source>
</evidence>
<protein>
    <recommendedName>
        <fullName evidence="4">DUF624 domain-containing protein</fullName>
    </recommendedName>
</protein>
<feature type="transmembrane region" description="Helical" evidence="1">
    <location>
        <begin position="80"/>
        <end position="97"/>
    </location>
</feature>
<reference evidence="2 3" key="1">
    <citation type="journal article" date="2019" name="Int. J. Syst. Evol. Microbiol.">
        <title>The Global Catalogue of Microorganisms (GCM) 10K type strain sequencing project: providing services to taxonomists for standard genome sequencing and annotation.</title>
        <authorList>
            <consortium name="The Broad Institute Genomics Platform"/>
            <consortium name="The Broad Institute Genome Sequencing Center for Infectious Disease"/>
            <person name="Wu L."/>
            <person name="Ma J."/>
        </authorList>
    </citation>
    <scope>NUCLEOTIDE SEQUENCE [LARGE SCALE GENOMIC DNA]</scope>
    <source>
        <strain evidence="2 3">JCM 4316</strain>
    </source>
</reference>
<keyword evidence="1" id="KW-1133">Transmembrane helix</keyword>
<organism evidence="2 3">
    <name type="scientific">Streptomyces cuspidosporus</name>
    <dbReference type="NCBI Taxonomy" id="66882"/>
    <lineage>
        <taxon>Bacteria</taxon>
        <taxon>Bacillati</taxon>
        <taxon>Actinomycetota</taxon>
        <taxon>Actinomycetes</taxon>
        <taxon>Kitasatosporales</taxon>
        <taxon>Streptomycetaceae</taxon>
        <taxon>Streptomyces</taxon>
    </lineage>
</organism>
<dbReference type="RefSeq" id="WP_346175309.1">
    <property type="nucleotide sequence ID" value="NZ_BAAASD010000012.1"/>
</dbReference>
<dbReference type="InterPro" id="IPR006938">
    <property type="entry name" value="DUF624"/>
</dbReference>
<keyword evidence="1" id="KW-0812">Transmembrane</keyword>
<evidence type="ECO:0000256" key="1">
    <source>
        <dbReference type="SAM" id="Phobius"/>
    </source>
</evidence>
<proteinExistence type="predicted"/>
<comment type="caution">
    <text evidence="2">The sequence shown here is derived from an EMBL/GenBank/DDBJ whole genome shotgun (WGS) entry which is preliminary data.</text>
</comment>
<feature type="transmembrane region" description="Helical" evidence="1">
    <location>
        <begin position="20"/>
        <end position="49"/>
    </location>
</feature>
<dbReference type="EMBL" id="BAAASD010000012">
    <property type="protein sequence ID" value="GAA2345451.1"/>
    <property type="molecule type" value="Genomic_DNA"/>
</dbReference>
<feature type="transmembrane region" description="Helical" evidence="1">
    <location>
        <begin position="109"/>
        <end position="132"/>
    </location>
</feature>
<dbReference type="Proteomes" id="UP001500253">
    <property type="component" value="Unassembled WGS sequence"/>
</dbReference>
<evidence type="ECO:0000313" key="3">
    <source>
        <dbReference type="Proteomes" id="UP001500253"/>
    </source>
</evidence>
<evidence type="ECO:0008006" key="4">
    <source>
        <dbReference type="Google" id="ProtNLM"/>
    </source>
</evidence>
<gene>
    <name evidence="2" type="ORF">GCM10010246_34220</name>
</gene>
<sequence>MDVREVSARPWAGRRESRLFLFSAFAESLLTGVWVVLAALPVVTLLPAFAAGCAHLRRHLDGERATWRDFLAGLREAMRAGWRFSLLWWAVLALLAFDLRVARSGALPGGPALVAVSVAGTLTVIVLGLRTAAQWRPGLGWSAVARAAARRGLGADLGGSLLLAGGLAVVTVAAWQLLPLVAPAVGALAACAVAVDRRRGPAAASEAEPRPARG</sequence>
<name>A0ABN3G6R3_9ACTN</name>
<accession>A0ABN3G6R3</accession>